<feature type="transmembrane region" description="Helical" evidence="1">
    <location>
        <begin position="27"/>
        <end position="51"/>
    </location>
</feature>
<accession>A0ABQ1FJV2</accession>
<evidence type="ECO:0000256" key="1">
    <source>
        <dbReference type="SAM" id="Phobius"/>
    </source>
</evidence>
<dbReference type="PANTHER" id="PTHR34219:SF1">
    <property type="entry name" value="PEPSY DOMAIN-CONTAINING PROTEIN"/>
    <property type="match status" value="1"/>
</dbReference>
<feature type="domain" description="PepSY" evidence="2">
    <location>
        <begin position="283"/>
        <end position="340"/>
    </location>
</feature>
<reference evidence="4" key="1">
    <citation type="journal article" date="2019" name="Int. J. Syst. Evol. Microbiol.">
        <title>The Global Catalogue of Microorganisms (GCM) 10K type strain sequencing project: providing services to taxonomists for standard genome sequencing and annotation.</title>
        <authorList>
            <consortium name="The Broad Institute Genomics Platform"/>
            <consortium name="The Broad Institute Genome Sequencing Center for Infectious Disease"/>
            <person name="Wu L."/>
            <person name="Ma J."/>
        </authorList>
    </citation>
    <scope>NUCLEOTIDE SEQUENCE [LARGE SCALE GENOMIC DNA]</scope>
    <source>
        <strain evidence="4">CGMCC 1.15043</strain>
    </source>
</reference>
<dbReference type="InterPro" id="IPR025711">
    <property type="entry name" value="PepSY"/>
</dbReference>
<keyword evidence="1" id="KW-0472">Membrane</keyword>
<dbReference type="Pfam" id="PF03929">
    <property type="entry name" value="PepSY_TM"/>
    <property type="match status" value="1"/>
</dbReference>
<organism evidence="3 4">
    <name type="scientific">Paenibacillus marchantiophytorum</name>
    <dbReference type="NCBI Taxonomy" id="1619310"/>
    <lineage>
        <taxon>Bacteria</taxon>
        <taxon>Bacillati</taxon>
        <taxon>Bacillota</taxon>
        <taxon>Bacilli</taxon>
        <taxon>Bacillales</taxon>
        <taxon>Paenibacillaceae</taxon>
        <taxon>Paenibacillus</taxon>
    </lineage>
</organism>
<keyword evidence="1" id="KW-1133">Transmembrane helix</keyword>
<feature type="domain" description="PepSY" evidence="2">
    <location>
        <begin position="73"/>
        <end position="129"/>
    </location>
</feature>
<evidence type="ECO:0000259" key="2">
    <source>
        <dbReference type="Pfam" id="PF03413"/>
    </source>
</evidence>
<evidence type="ECO:0000313" key="4">
    <source>
        <dbReference type="Proteomes" id="UP000615455"/>
    </source>
</evidence>
<feature type="transmembrane region" description="Helical" evidence="1">
    <location>
        <begin position="156"/>
        <end position="176"/>
    </location>
</feature>
<keyword evidence="4" id="KW-1185">Reference proteome</keyword>
<dbReference type="EMBL" id="BMHE01000076">
    <property type="protein sequence ID" value="GGA14454.1"/>
    <property type="molecule type" value="Genomic_DNA"/>
</dbReference>
<name>A0ABQ1FJV2_9BACL</name>
<dbReference type="Proteomes" id="UP000615455">
    <property type="component" value="Unassembled WGS sequence"/>
</dbReference>
<dbReference type="InterPro" id="IPR005625">
    <property type="entry name" value="PepSY-ass_TM"/>
</dbReference>
<proteinExistence type="predicted"/>
<keyword evidence="1" id="KW-0812">Transmembrane</keyword>
<dbReference type="PANTHER" id="PTHR34219">
    <property type="entry name" value="IRON-REGULATED INNER MEMBRANE PROTEIN-RELATED"/>
    <property type="match status" value="1"/>
</dbReference>
<dbReference type="RefSeq" id="WP_189020459.1">
    <property type="nucleotide sequence ID" value="NZ_BMHE01000076.1"/>
</dbReference>
<evidence type="ECO:0000313" key="3">
    <source>
        <dbReference type="EMBL" id="GGA14454.1"/>
    </source>
</evidence>
<feature type="transmembrane region" description="Helical" evidence="1">
    <location>
        <begin position="371"/>
        <end position="394"/>
    </location>
</feature>
<feature type="transmembrane region" description="Helical" evidence="1">
    <location>
        <begin position="207"/>
        <end position="232"/>
    </location>
</feature>
<protein>
    <submittedName>
        <fullName evidence="3">Membrane protein</fullName>
    </submittedName>
</protein>
<gene>
    <name evidence="3" type="ORF">GCM10008018_69160</name>
</gene>
<comment type="caution">
    <text evidence="3">The sequence shown here is derived from an EMBL/GenBank/DDBJ whole genome shotgun (WGS) entry which is preliminary data.</text>
</comment>
<feature type="transmembrane region" description="Helical" evidence="1">
    <location>
        <begin position="414"/>
        <end position="443"/>
    </location>
</feature>
<dbReference type="Pfam" id="PF03413">
    <property type="entry name" value="PepSY"/>
    <property type="match status" value="2"/>
</dbReference>
<sequence>MSMSVEMANGGQQTARTKSLYAAIWRWHFYAGMIFAPFLVILAVTGGIYLFKPQIENVLYKDYYYVQQGQQQLSVQDQIQKMKEAYPEASLKKVKPSYEPNRSSELEISHKGQSLLVYINPYDGKVLGDINSNTKLMQLIREFHGKLMIGKTGDRIIELSACWAMILLITGIYLWWPRGKKSIYGIILPRMDKGKRMFWRDMHAVTAFWLSLFIAALILTGLPWSGVLGTYINKTATYPQGFFSFDPQKPESIVPTKDVVKGVPWAAEQLPIPNSTASSGGSISIEQVMAIGKSNELAPGYQIALPANEKGVYTIYSTTADPKKQTTLHIDQYSGKVLADQRFKDFSLMAKVITIGIALHQGEYFGVVNQILCLLVCLGIILVAVSGVIMWWLRKPEKRVGAPALPKDFKMVKWVAVVTIGLGIIFPLVGISLLIVLTLDALVIRRVPALKQLLG</sequence>